<sequence>MADGRNSPTAPQSTPLWREIFRGFQIALDPRKLLLAAGGIVAMTAVWWLLSLIFFNLSPQPKREDPTYSNARIQEELGSQTKPGTNEPYREEDLRQIGDERFQADLARWRVLDELAGPGGRLRTMPWYEFRGENPFTFLTRLLGSPPATWGGQLAQYIQTAVPVLLEPLAKILLPIGYLARPNLTPLTRLYLILVLVSSILIWAFFAGVITRIAAIQYTRKGPISLKQALLFVAKRYVGYAGGPLIPLGLIALSVLGLIVYGLLGLIPLFGDLIIFGIGLPLILIAGAVMTFFAIGLVAYPLMFVTLSVEGDQSDALDAVSRAMNYLYSTPWRYIGYWALALLYGAAVTFFVLFFVSLAVYLGKWAVSQTAAGIYSSRQPDYLFIYAPQSFGWRELLTLGSPYAIRLQERQVEGSQRVVFEYVPANPTSYNEAMASFYFYNTWGAGLIGLWLHLIFLCMVGFSYSFFWSASTIIYFLLRKINDEAELDEVYEEELEEPIGMAPPSSPSPPTSGGTISLPMTTPGPAPASPAGSAAGGETPTKPASGSGTFSGSPASPPPASPSDSATTTPPAGPPPPAPSASVPGGPPPFPGPAEGAVGAAGWGLSSSQTPASREASGAAPAAPAPPPPPQDHEPVLGSASPDNAAPSAESSSASRTTAADSSGNPPSSGANSLGVPESPASGQ</sequence>
<feature type="transmembrane region" description="Helical" evidence="2">
    <location>
        <begin position="450"/>
        <end position="478"/>
    </location>
</feature>
<gene>
    <name evidence="3" type="ORF">H0921_02365</name>
</gene>
<dbReference type="AlphaFoldDB" id="A0A7V8VBI2"/>
<keyword evidence="4" id="KW-1185">Reference proteome</keyword>
<protein>
    <submittedName>
        <fullName evidence="3">Uncharacterized protein</fullName>
    </submittedName>
</protein>
<evidence type="ECO:0000256" key="2">
    <source>
        <dbReference type="SAM" id="Phobius"/>
    </source>
</evidence>
<feature type="transmembrane region" description="Helical" evidence="2">
    <location>
        <begin position="33"/>
        <end position="55"/>
    </location>
</feature>
<dbReference type="RefSeq" id="WP_194536407.1">
    <property type="nucleotide sequence ID" value="NZ_JACEFB010000001.1"/>
</dbReference>
<feature type="compositionally biased region" description="Low complexity" evidence="1">
    <location>
        <begin position="529"/>
        <end position="554"/>
    </location>
</feature>
<evidence type="ECO:0000256" key="1">
    <source>
        <dbReference type="SAM" id="MobiDB-lite"/>
    </source>
</evidence>
<feature type="transmembrane region" description="Helical" evidence="2">
    <location>
        <begin position="273"/>
        <end position="300"/>
    </location>
</feature>
<feature type="transmembrane region" description="Helical" evidence="2">
    <location>
        <begin position="190"/>
        <end position="216"/>
    </location>
</feature>
<keyword evidence="2" id="KW-0472">Membrane</keyword>
<keyword evidence="2" id="KW-0812">Transmembrane</keyword>
<dbReference type="EMBL" id="JACEFB010000001">
    <property type="protein sequence ID" value="MBA2224999.1"/>
    <property type="molecule type" value="Genomic_DNA"/>
</dbReference>
<dbReference type="PANTHER" id="PTHR24216">
    <property type="entry name" value="PAXILLIN-RELATED"/>
    <property type="match status" value="1"/>
</dbReference>
<evidence type="ECO:0000313" key="4">
    <source>
        <dbReference type="Proteomes" id="UP000542342"/>
    </source>
</evidence>
<dbReference type="Proteomes" id="UP000542342">
    <property type="component" value="Unassembled WGS sequence"/>
</dbReference>
<comment type="caution">
    <text evidence="3">The sequence shown here is derived from an EMBL/GenBank/DDBJ whole genome shotgun (WGS) entry which is preliminary data.</text>
</comment>
<keyword evidence="2" id="KW-1133">Transmembrane helix</keyword>
<proteinExistence type="predicted"/>
<feature type="compositionally biased region" description="Low complexity" evidence="1">
    <location>
        <begin position="511"/>
        <end position="521"/>
    </location>
</feature>
<feature type="region of interest" description="Disordered" evidence="1">
    <location>
        <begin position="492"/>
        <end position="684"/>
    </location>
</feature>
<dbReference type="PANTHER" id="PTHR24216:SF65">
    <property type="entry name" value="PAXILLIN-LIKE PROTEIN 1"/>
    <property type="match status" value="1"/>
</dbReference>
<accession>A0A7V8VBI2</accession>
<feature type="transmembrane region" description="Helical" evidence="2">
    <location>
        <begin position="334"/>
        <end position="362"/>
    </location>
</feature>
<evidence type="ECO:0000313" key="3">
    <source>
        <dbReference type="EMBL" id="MBA2224999.1"/>
    </source>
</evidence>
<feature type="transmembrane region" description="Helical" evidence="2">
    <location>
        <begin position="237"/>
        <end position="267"/>
    </location>
</feature>
<reference evidence="3 4" key="1">
    <citation type="submission" date="2020-07" db="EMBL/GenBank/DDBJ databases">
        <title>Thermogemmata thermophila gen. nov., sp. nov., a novel moderate thermophilic planctomycete from a Kamchatka hot spring.</title>
        <authorList>
            <person name="Elcheninov A.G."/>
            <person name="Podosokorskaya O.A."/>
            <person name="Kovaleva O.L."/>
            <person name="Novikov A."/>
            <person name="Bonch-Osmolovskaya E.A."/>
            <person name="Toshchakov S.V."/>
            <person name="Kublanov I.V."/>
        </authorList>
    </citation>
    <scope>NUCLEOTIDE SEQUENCE [LARGE SCALE GENOMIC DNA]</scope>
    <source>
        <strain evidence="3 4">2918</strain>
    </source>
</reference>
<feature type="compositionally biased region" description="Pro residues" evidence="1">
    <location>
        <begin position="571"/>
        <end position="592"/>
    </location>
</feature>
<name>A0A7V8VBI2_9BACT</name>
<feature type="compositionally biased region" description="Low complexity" evidence="1">
    <location>
        <begin position="639"/>
        <end position="673"/>
    </location>
</feature>
<organism evidence="3 4">
    <name type="scientific">Thermogemmata fonticola</name>
    <dbReference type="NCBI Taxonomy" id="2755323"/>
    <lineage>
        <taxon>Bacteria</taxon>
        <taxon>Pseudomonadati</taxon>
        <taxon>Planctomycetota</taxon>
        <taxon>Planctomycetia</taxon>
        <taxon>Gemmatales</taxon>
        <taxon>Gemmataceae</taxon>
        <taxon>Thermogemmata</taxon>
    </lineage>
</organism>